<dbReference type="PROSITE" id="PS50053">
    <property type="entry name" value="UBIQUITIN_2"/>
    <property type="match status" value="3"/>
</dbReference>
<protein>
    <submittedName>
        <fullName evidence="10">MGC53081</fullName>
    </submittedName>
</protein>
<comment type="similarity">
    <text evidence="3">Belongs to the ubiquitin family.</text>
</comment>
<proteinExistence type="inferred from homology"/>
<dbReference type="FunFam" id="3.10.20.90:FF:000469">
    <property type="entry name" value="Polyubiquitin-C"/>
    <property type="match status" value="2"/>
</dbReference>
<dbReference type="SMART" id="SM00213">
    <property type="entry name" value="UBQ"/>
    <property type="match status" value="3"/>
</dbReference>
<dbReference type="Gene3D" id="3.10.20.90">
    <property type="entry name" value="Phosphatidylinositol 3-kinase Catalytic Subunit, Chain A, domain 1"/>
    <property type="match status" value="3"/>
</dbReference>
<dbReference type="InterPro" id="IPR050158">
    <property type="entry name" value="Ubiquitin_ubiquitin-like"/>
</dbReference>
<evidence type="ECO:0000256" key="8">
    <source>
        <dbReference type="ARBA" id="ARBA00023242"/>
    </source>
</evidence>
<evidence type="ECO:0000259" key="9">
    <source>
        <dbReference type="PROSITE" id="PS50053"/>
    </source>
</evidence>
<dbReference type="EMBL" id="GBRH01219329">
    <property type="protein sequence ID" value="JAD78566.1"/>
    <property type="molecule type" value="Transcribed_RNA"/>
</dbReference>
<sequence length="208" mass="23424">MQIFVKTITGKTILLQVEPSDTIGNVKAKTQNQQRIIFDGKQLNGRGKLADYNIQDKSTQHLDLCPNGSMKVFVKALPSQTLKLKLRPSDTIGDVKAMIQDQQRLIFDGKHLEDGRTLADYNIQKESTLHLDFGMQIFVKTLTGHTITLEVEPSDTTDNVKEMIQGQQILVFDGTELDDERTLEDYDIQKESTLHLDLSLHNGNAKSL</sequence>
<evidence type="ECO:0000313" key="10">
    <source>
        <dbReference type="EMBL" id="JAD78566.1"/>
    </source>
</evidence>
<keyword evidence="8" id="KW-0539">Nucleus</keyword>
<dbReference type="InterPro" id="IPR029071">
    <property type="entry name" value="Ubiquitin-like_domsf"/>
</dbReference>
<evidence type="ECO:0000256" key="4">
    <source>
        <dbReference type="ARBA" id="ARBA00022490"/>
    </source>
</evidence>
<evidence type="ECO:0000256" key="3">
    <source>
        <dbReference type="ARBA" id="ARBA00008430"/>
    </source>
</evidence>
<accession>A0A0A9CSL8</accession>
<dbReference type="SUPFAM" id="SSF54236">
    <property type="entry name" value="Ubiquitin-like"/>
    <property type="match status" value="3"/>
</dbReference>
<organism evidence="10">
    <name type="scientific">Arundo donax</name>
    <name type="common">Giant reed</name>
    <name type="synonym">Donax arundinaceus</name>
    <dbReference type="NCBI Taxonomy" id="35708"/>
    <lineage>
        <taxon>Eukaryota</taxon>
        <taxon>Viridiplantae</taxon>
        <taxon>Streptophyta</taxon>
        <taxon>Embryophyta</taxon>
        <taxon>Tracheophyta</taxon>
        <taxon>Spermatophyta</taxon>
        <taxon>Magnoliopsida</taxon>
        <taxon>Liliopsida</taxon>
        <taxon>Poales</taxon>
        <taxon>Poaceae</taxon>
        <taxon>PACMAD clade</taxon>
        <taxon>Arundinoideae</taxon>
        <taxon>Arundineae</taxon>
        <taxon>Arundo</taxon>
    </lineage>
</organism>
<dbReference type="GO" id="GO:0003729">
    <property type="term" value="F:mRNA binding"/>
    <property type="evidence" value="ECO:0007669"/>
    <property type="project" value="UniProtKB-ARBA"/>
</dbReference>
<evidence type="ECO:0000256" key="5">
    <source>
        <dbReference type="ARBA" id="ARBA00022499"/>
    </source>
</evidence>
<dbReference type="GO" id="GO:0005737">
    <property type="term" value="C:cytoplasm"/>
    <property type="evidence" value="ECO:0007669"/>
    <property type="project" value="UniProtKB-SubCell"/>
</dbReference>
<reference evidence="10" key="1">
    <citation type="submission" date="2014-09" db="EMBL/GenBank/DDBJ databases">
        <authorList>
            <person name="Magalhaes I.L.F."/>
            <person name="Oliveira U."/>
            <person name="Santos F.R."/>
            <person name="Vidigal T.H.D.A."/>
            <person name="Brescovit A.D."/>
            <person name="Santos A.J."/>
        </authorList>
    </citation>
    <scope>NUCLEOTIDE SEQUENCE</scope>
    <source>
        <tissue evidence="10">Shoot tissue taken approximately 20 cm above the soil surface</tissue>
    </source>
</reference>
<feature type="domain" description="Ubiquitin-like" evidence="9">
    <location>
        <begin position="135"/>
        <end position="203"/>
    </location>
</feature>
<evidence type="ECO:0000256" key="1">
    <source>
        <dbReference type="ARBA" id="ARBA00004123"/>
    </source>
</evidence>
<feature type="domain" description="Ubiquitin-like" evidence="9">
    <location>
        <begin position="70"/>
        <end position="131"/>
    </location>
</feature>
<reference evidence="10" key="2">
    <citation type="journal article" date="2015" name="Data Brief">
        <title>Shoot transcriptome of the giant reed, Arundo donax.</title>
        <authorList>
            <person name="Barrero R.A."/>
            <person name="Guerrero F.D."/>
            <person name="Moolhuijzen P."/>
            <person name="Goolsby J.A."/>
            <person name="Tidwell J."/>
            <person name="Bellgard S.E."/>
            <person name="Bellgard M.I."/>
        </authorList>
    </citation>
    <scope>NUCLEOTIDE SEQUENCE</scope>
    <source>
        <tissue evidence="10">Shoot tissue taken approximately 20 cm above the soil surface</tissue>
    </source>
</reference>
<keyword evidence="4" id="KW-0963">Cytoplasm</keyword>
<comment type="subcellular location">
    <subcellularLocation>
        <location evidence="2">Cytoplasm</location>
    </subcellularLocation>
    <subcellularLocation>
        <location evidence="1">Nucleus</location>
    </subcellularLocation>
</comment>
<evidence type="ECO:0000256" key="6">
    <source>
        <dbReference type="ARBA" id="ARBA00022737"/>
    </source>
</evidence>
<name>A0A0A9CSL8_ARUDO</name>
<evidence type="ECO:0000256" key="2">
    <source>
        <dbReference type="ARBA" id="ARBA00004496"/>
    </source>
</evidence>
<keyword evidence="6" id="KW-0677">Repeat</keyword>
<dbReference type="PANTHER" id="PTHR10666">
    <property type="entry name" value="UBIQUITIN"/>
    <property type="match status" value="1"/>
</dbReference>
<dbReference type="GO" id="GO:0005634">
    <property type="term" value="C:nucleus"/>
    <property type="evidence" value="ECO:0007669"/>
    <property type="project" value="UniProtKB-SubCell"/>
</dbReference>
<dbReference type="AlphaFoldDB" id="A0A0A9CSL8"/>
<evidence type="ECO:0000256" key="7">
    <source>
        <dbReference type="ARBA" id="ARBA00022843"/>
    </source>
</evidence>
<keyword evidence="5" id="KW-1017">Isopeptide bond</keyword>
<dbReference type="InterPro" id="IPR000626">
    <property type="entry name" value="Ubiquitin-like_dom"/>
</dbReference>
<feature type="domain" description="Ubiquitin-like" evidence="9">
    <location>
        <begin position="1"/>
        <end position="69"/>
    </location>
</feature>
<dbReference type="Pfam" id="PF00240">
    <property type="entry name" value="ubiquitin"/>
    <property type="match status" value="3"/>
</dbReference>
<keyword evidence="7" id="KW-0832">Ubl conjugation</keyword>